<dbReference type="InterPro" id="IPR007047">
    <property type="entry name" value="Flp_Fap"/>
</dbReference>
<accession>A0A418WBC9</accession>
<gene>
    <name evidence="2" type="ORF">D3874_09615</name>
</gene>
<reference evidence="2 3" key="1">
    <citation type="submission" date="2018-09" db="EMBL/GenBank/DDBJ databases">
        <authorList>
            <person name="Zhu H."/>
        </authorList>
    </citation>
    <scope>NUCLEOTIDE SEQUENCE [LARGE SCALE GENOMIC DNA]</scope>
    <source>
        <strain evidence="2 3">K1W22B-8</strain>
    </source>
</reference>
<keyword evidence="3" id="KW-1185">Reference proteome</keyword>
<proteinExistence type="predicted"/>
<name>A0A418WBC9_9PROT</name>
<organism evidence="2 3">
    <name type="scientific">Oleomonas cavernae</name>
    <dbReference type="NCBI Taxonomy" id="2320859"/>
    <lineage>
        <taxon>Bacteria</taxon>
        <taxon>Pseudomonadati</taxon>
        <taxon>Pseudomonadota</taxon>
        <taxon>Alphaproteobacteria</taxon>
        <taxon>Acetobacterales</taxon>
        <taxon>Acetobacteraceae</taxon>
        <taxon>Oleomonas</taxon>
    </lineage>
</organism>
<keyword evidence="1" id="KW-1133">Transmembrane helix</keyword>
<comment type="caution">
    <text evidence="2">The sequence shown here is derived from an EMBL/GenBank/DDBJ whole genome shotgun (WGS) entry which is preliminary data.</text>
</comment>
<dbReference type="AlphaFoldDB" id="A0A418WBC9"/>
<evidence type="ECO:0000313" key="3">
    <source>
        <dbReference type="Proteomes" id="UP000284605"/>
    </source>
</evidence>
<dbReference type="EMBL" id="QYUK01000011">
    <property type="protein sequence ID" value="RJF87256.1"/>
    <property type="molecule type" value="Genomic_DNA"/>
</dbReference>
<sequence length="62" mass="6483">MRVIPERSVARPGQCRAAREAGATAIEYAAIAALISIAGIAGMTLIGEDVIAFFDSIFNAFP</sequence>
<evidence type="ECO:0000256" key="1">
    <source>
        <dbReference type="SAM" id="Phobius"/>
    </source>
</evidence>
<keyword evidence="1" id="KW-0472">Membrane</keyword>
<keyword evidence="1" id="KW-0812">Transmembrane</keyword>
<dbReference type="Proteomes" id="UP000284605">
    <property type="component" value="Unassembled WGS sequence"/>
</dbReference>
<feature type="transmembrane region" description="Helical" evidence="1">
    <location>
        <begin position="21"/>
        <end position="46"/>
    </location>
</feature>
<dbReference type="Pfam" id="PF04964">
    <property type="entry name" value="Flp_Fap"/>
    <property type="match status" value="1"/>
</dbReference>
<protein>
    <submittedName>
        <fullName evidence="2">Flp family type IVb pilin</fullName>
    </submittedName>
</protein>
<evidence type="ECO:0000313" key="2">
    <source>
        <dbReference type="EMBL" id="RJF87256.1"/>
    </source>
</evidence>